<keyword evidence="2" id="KW-1185">Reference proteome</keyword>
<name>A0ABY8AM97_9ACTN</name>
<dbReference type="Proteomes" id="UP001218629">
    <property type="component" value="Chromosome"/>
</dbReference>
<evidence type="ECO:0000313" key="2">
    <source>
        <dbReference type="Proteomes" id="UP001218629"/>
    </source>
</evidence>
<accession>A0ABY8AM97</accession>
<proteinExistence type="predicted"/>
<dbReference type="EMBL" id="CP095749">
    <property type="protein sequence ID" value="WEB46132.1"/>
    <property type="molecule type" value="Genomic_DNA"/>
</dbReference>
<gene>
    <name evidence="1" type="ORF">MOV08_27765</name>
</gene>
<organism evidence="1 2">
    <name type="scientific">Streptomyces yunnanensis</name>
    <dbReference type="NCBI Taxonomy" id="156453"/>
    <lineage>
        <taxon>Bacteria</taxon>
        <taxon>Bacillati</taxon>
        <taxon>Actinomycetota</taxon>
        <taxon>Actinomycetes</taxon>
        <taxon>Kitasatosporales</taxon>
        <taxon>Streptomycetaceae</taxon>
        <taxon>Streptomyces</taxon>
    </lineage>
</organism>
<protein>
    <submittedName>
        <fullName evidence="1">Uncharacterized protein</fullName>
    </submittedName>
</protein>
<dbReference type="RefSeq" id="WP_052286898.1">
    <property type="nucleotide sequence ID" value="NZ_CP095749.1"/>
</dbReference>
<reference evidence="1 2" key="1">
    <citation type="submission" date="2022-03" db="EMBL/GenBank/DDBJ databases">
        <title>Streptomyces yunnanensis P86,complete genome.</title>
        <authorList>
            <person name="Chen S."/>
            <person name="Zhang Q."/>
        </authorList>
    </citation>
    <scope>NUCLEOTIDE SEQUENCE [LARGE SCALE GENOMIC DNA]</scope>
    <source>
        <strain evidence="1 2">P86</strain>
    </source>
</reference>
<evidence type="ECO:0000313" key="1">
    <source>
        <dbReference type="EMBL" id="WEB46132.1"/>
    </source>
</evidence>
<sequence length="76" mass="8163">MSTATAIPDVGAYVIDTRDGRVGEVMGREGARLRLRPVGGGREWECAPGATRCATAGERLRAETRYANARSRGERA</sequence>